<keyword evidence="2" id="KW-0812">Transmembrane</keyword>
<dbReference type="PROSITE" id="PS51257">
    <property type="entry name" value="PROKAR_LIPOPROTEIN"/>
    <property type="match status" value="1"/>
</dbReference>
<dbReference type="PANTHER" id="PTHR30203">
    <property type="entry name" value="OUTER MEMBRANE CATION EFFLUX PROTEIN"/>
    <property type="match status" value="1"/>
</dbReference>
<keyword evidence="5" id="KW-1185">Reference proteome</keyword>
<dbReference type="SUPFAM" id="SSF56954">
    <property type="entry name" value="Outer membrane efflux proteins (OEP)"/>
    <property type="match status" value="1"/>
</dbReference>
<dbReference type="PANTHER" id="PTHR30203:SF32">
    <property type="entry name" value="CATION EFFLUX SYSTEM PROTEIN CUSC"/>
    <property type="match status" value="1"/>
</dbReference>
<dbReference type="EMBL" id="CP106753">
    <property type="protein sequence ID" value="UXY13751.1"/>
    <property type="molecule type" value="Genomic_DNA"/>
</dbReference>
<evidence type="ECO:0000313" key="4">
    <source>
        <dbReference type="EMBL" id="UXY13751.1"/>
    </source>
</evidence>
<dbReference type="Proteomes" id="UP001061302">
    <property type="component" value="Chromosome"/>
</dbReference>
<evidence type="ECO:0000256" key="1">
    <source>
        <dbReference type="ARBA" id="ARBA00007613"/>
    </source>
</evidence>
<sequence>MQQRIFMLLPIAALLGACSMAPKYERPPLPVPGQVGSGAEAAAASVPGWQDYFADPSLRTLIEQALENNRDLRIAVARIEEARALYGVTRADRLPTLAAGAGMQAGRTPGTLTPDGTAQTSRRYDVNLGITAFEVDFWGRVKSLSDAARNQYLATEEAQRAMRATLIADVANAYWNARAFDERAELAGKTAKSLEESAKVIDRRLDAGLANRLDALQAGVAVDEARVSQADLERQARNARNALQVLTGAPAMLPAAAASLVTTLPQTRVPDGLSSTVLLDRPDVRQAEYALQAANANIGAARAAFFPRVTLTGSAGTAGAQLSDLFDGGSRAWSFVPQISLPIFDAGRNRANLDLAEARKVIAVAEYERAVQVAFREVANVLSDQQGLQEYMVAQERVVARQGERLKAAQARYDAGLVGYLDVLEAQRAQLAAQQSLIDAARARLAVTAEAFKALGGDEPPRNDN</sequence>
<evidence type="ECO:0000256" key="3">
    <source>
        <dbReference type="SAM" id="Coils"/>
    </source>
</evidence>
<proteinExistence type="inferred from homology"/>
<dbReference type="RefSeq" id="WP_263122999.1">
    <property type="nucleotide sequence ID" value="NZ_CP106753.1"/>
</dbReference>
<feature type="coiled-coil region" evidence="3">
    <location>
        <begin position="222"/>
        <end position="249"/>
    </location>
</feature>
<dbReference type="InterPro" id="IPR010131">
    <property type="entry name" value="MdtP/NodT-like"/>
</dbReference>
<gene>
    <name evidence="4" type="ORF">N8I74_10500</name>
</gene>
<keyword evidence="2" id="KW-0472">Membrane</keyword>
<accession>A0ABY6DJY6</accession>
<protein>
    <submittedName>
        <fullName evidence="4">Efflux transporter outer membrane subunit</fullName>
    </submittedName>
</protein>
<comment type="similarity">
    <text evidence="1 2">Belongs to the outer membrane factor (OMF) (TC 1.B.17) family.</text>
</comment>
<keyword evidence="2" id="KW-0449">Lipoprotein</keyword>
<dbReference type="InterPro" id="IPR003423">
    <property type="entry name" value="OMP_efflux"/>
</dbReference>
<dbReference type="NCBIfam" id="TIGR01845">
    <property type="entry name" value="outer_NodT"/>
    <property type="match status" value="1"/>
</dbReference>
<reference evidence="4" key="1">
    <citation type="submission" date="2022-10" db="EMBL/GenBank/DDBJ databases">
        <title>Chitiniphilus purpureus sp. nov., a novel chitin-degrading bacterium isolated from crawfish pond sediment.</title>
        <authorList>
            <person name="Li K."/>
        </authorList>
    </citation>
    <scope>NUCLEOTIDE SEQUENCE</scope>
    <source>
        <strain evidence="4">CD1</strain>
    </source>
</reference>
<keyword evidence="2" id="KW-1134">Transmembrane beta strand</keyword>
<name>A0ABY6DJY6_9NEIS</name>
<keyword evidence="2" id="KW-0564">Palmitate</keyword>
<evidence type="ECO:0000313" key="5">
    <source>
        <dbReference type="Proteomes" id="UP001061302"/>
    </source>
</evidence>
<keyword evidence="3" id="KW-0175">Coiled coil</keyword>
<dbReference type="Gene3D" id="1.20.1600.10">
    <property type="entry name" value="Outer membrane efflux proteins (OEP)"/>
    <property type="match status" value="1"/>
</dbReference>
<organism evidence="4 5">
    <name type="scientific">Chitiniphilus purpureus</name>
    <dbReference type="NCBI Taxonomy" id="2981137"/>
    <lineage>
        <taxon>Bacteria</taxon>
        <taxon>Pseudomonadati</taxon>
        <taxon>Pseudomonadota</taxon>
        <taxon>Betaproteobacteria</taxon>
        <taxon>Neisseriales</taxon>
        <taxon>Chitinibacteraceae</taxon>
        <taxon>Chitiniphilus</taxon>
    </lineage>
</organism>
<dbReference type="Gene3D" id="2.20.200.10">
    <property type="entry name" value="Outer membrane efflux proteins (OEP)"/>
    <property type="match status" value="1"/>
</dbReference>
<evidence type="ECO:0000256" key="2">
    <source>
        <dbReference type="RuleBase" id="RU362097"/>
    </source>
</evidence>
<dbReference type="Pfam" id="PF02321">
    <property type="entry name" value="OEP"/>
    <property type="match status" value="2"/>
</dbReference>
<comment type="subcellular location">
    <subcellularLocation>
        <location evidence="2">Cell membrane</location>
        <topology evidence="2">Lipid-anchor</topology>
    </subcellularLocation>
</comment>